<dbReference type="AlphaFoldDB" id="A0A418WHX9"/>
<comment type="caution">
    <text evidence="2">The sequence shown here is derived from an EMBL/GenBank/DDBJ whole genome shotgun (WGS) entry which is preliminary data.</text>
</comment>
<feature type="domain" description="Dienelactone hydrolase" evidence="1">
    <location>
        <begin position="16"/>
        <end position="232"/>
    </location>
</feature>
<dbReference type="PANTHER" id="PTHR46623:SF6">
    <property type="entry name" value="ALPHA_BETA-HYDROLASES SUPERFAMILY PROTEIN"/>
    <property type="match status" value="1"/>
</dbReference>
<evidence type="ECO:0000313" key="3">
    <source>
        <dbReference type="Proteomes" id="UP000284605"/>
    </source>
</evidence>
<dbReference type="SUPFAM" id="SSF53474">
    <property type="entry name" value="alpha/beta-Hydrolases"/>
    <property type="match status" value="1"/>
</dbReference>
<dbReference type="GO" id="GO:0016787">
    <property type="term" value="F:hydrolase activity"/>
    <property type="evidence" value="ECO:0007669"/>
    <property type="project" value="UniProtKB-KW"/>
</dbReference>
<gene>
    <name evidence="2" type="ORF">D3874_23910</name>
</gene>
<organism evidence="2 3">
    <name type="scientific">Oleomonas cavernae</name>
    <dbReference type="NCBI Taxonomy" id="2320859"/>
    <lineage>
        <taxon>Bacteria</taxon>
        <taxon>Pseudomonadati</taxon>
        <taxon>Pseudomonadota</taxon>
        <taxon>Alphaproteobacteria</taxon>
        <taxon>Acetobacterales</taxon>
        <taxon>Acetobacteraceae</taxon>
        <taxon>Oleomonas</taxon>
    </lineage>
</organism>
<proteinExistence type="predicted"/>
<dbReference type="OrthoDB" id="9771666at2"/>
<name>A0A418WHX9_9PROT</name>
<keyword evidence="3" id="KW-1185">Reference proteome</keyword>
<dbReference type="InterPro" id="IPR051049">
    <property type="entry name" value="Dienelactone_hydrolase-like"/>
</dbReference>
<dbReference type="Proteomes" id="UP000284605">
    <property type="component" value="Unassembled WGS sequence"/>
</dbReference>
<dbReference type="EMBL" id="QYUK01000011">
    <property type="protein sequence ID" value="RJF89641.1"/>
    <property type="molecule type" value="Genomic_DNA"/>
</dbReference>
<sequence length="234" mass="24431">MTGSTITIGANDGGSFSAYVARPAGAAPAPAIVVIQEIFGVNQVMRDICDWLAGEGYIAVCPDLFWRIEPGIDITDKSKAEWDKAFSLFSAFDRAHGIADIETTRAVAATLPGCTGKVGAVGYCLGGHMAYRTAAQTVIDASVGYYGVGINDALDVAGGISKPLMLHVAEKDAFVPPEAQAKVAAALGANPLVTLHNYAGQDHAFAREGGEHYDAAAAKLANSRTLDFFKTHLA</sequence>
<dbReference type="PANTHER" id="PTHR46623">
    <property type="entry name" value="CARBOXYMETHYLENEBUTENOLIDASE-RELATED"/>
    <property type="match status" value="1"/>
</dbReference>
<protein>
    <submittedName>
        <fullName evidence="2">Dienelactone hydrolase family protein</fullName>
    </submittedName>
</protein>
<dbReference type="Gene3D" id="3.40.50.1820">
    <property type="entry name" value="alpha/beta hydrolase"/>
    <property type="match status" value="1"/>
</dbReference>
<dbReference type="Pfam" id="PF01738">
    <property type="entry name" value="DLH"/>
    <property type="match status" value="1"/>
</dbReference>
<dbReference type="RefSeq" id="WP_119781731.1">
    <property type="nucleotide sequence ID" value="NZ_QYUK01000011.1"/>
</dbReference>
<dbReference type="InterPro" id="IPR002925">
    <property type="entry name" value="Dienelactn_hydro"/>
</dbReference>
<dbReference type="InterPro" id="IPR029058">
    <property type="entry name" value="AB_hydrolase_fold"/>
</dbReference>
<accession>A0A418WHX9</accession>
<keyword evidence="2" id="KW-0378">Hydrolase</keyword>
<reference evidence="2 3" key="1">
    <citation type="submission" date="2018-09" db="EMBL/GenBank/DDBJ databases">
        <authorList>
            <person name="Zhu H."/>
        </authorList>
    </citation>
    <scope>NUCLEOTIDE SEQUENCE [LARGE SCALE GENOMIC DNA]</scope>
    <source>
        <strain evidence="2 3">K1W22B-8</strain>
    </source>
</reference>
<evidence type="ECO:0000313" key="2">
    <source>
        <dbReference type="EMBL" id="RJF89641.1"/>
    </source>
</evidence>
<evidence type="ECO:0000259" key="1">
    <source>
        <dbReference type="Pfam" id="PF01738"/>
    </source>
</evidence>